<evidence type="ECO:0000256" key="3">
    <source>
        <dbReference type="ARBA" id="ARBA00022801"/>
    </source>
</evidence>
<evidence type="ECO:0000256" key="1">
    <source>
        <dbReference type="ARBA" id="ARBA00007074"/>
    </source>
</evidence>
<dbReference type="NCBIfam" id="NF045974">
    <property type="entry name" value="conju_CD1108"/>
    <property type="match status" value="1"/>
</dbReference>
<keyword evidence="9" id="KW-1185">Reference proteome</keyword>
<keyword evidence="3" id="KW-0378">Hydrolase</keyword>
<dbReference type="InterPro" id="IPR051202">
    <property type="entry name" value="Peptidase_C40"/>
</dbReference>
<dbReference type="InterPro" id="IPR038765">
    <property type="entry name" value="Papain-like_cys_pep_sf"/>
</dbReference>
<keyword evidence="2" id="KW-0645">Protease</keyword>
<dbReference type="OrthoDB" id="9812962at2"/>
<feature type="compositionally biased region" description="Basic and acidic residues" evidence="5">
    <location>
        <begin position="104"/>
        <end position="122"/>
    </location>
</feature>
<comment type="caution">
    <text evidence="8">The sequence shown here is derived from an EMBL/GenBank/DDBJ whole genome shotgun (WGS) entry which is preliminary data.</text>
</comment>
<dbReference type="GO" id="GO:0008234">
    <property type="term" value="F:cysteine-type peptidase activity"/>
    <property type="evidence" value="ECO:0007669"/>
    <property type="project" value="UniProtKB-KW"/>
</dbReference>
<evidence type="ECO:0000256" key="6">
    <source>
        <dbReference type="SAM" id="Phobius"/>
    </source>
</evidence>
<evidence type="ECO:0000313" key="8">
    <source>
        <dbReference type="EMBL" id="MVB11380.1"/>
    </source>
</evidence>
<feature type="compositionally biased region" description="Polar residues" evidence="5">
    <location>
        <begin position="43"/>
        <end position="55"/>
    </location>
</feature>
<dbReference type="PROSITE" id="PS51935">
    <property type="entry name" value="NLPC_P60"/>
    <property type="match status" value="1"/>
</dbReference>
<name>A0A6N8I0V6_9FIRM</name>
<proteinExistence type="inferred from homology"/>
<dbReference type="PANTHER" id="PTHR47053">
    <property type="entry name" value="MUREIN DD-ENDOPEPTIDASE MEPH-RELATED"/>
    <property type="match status" value="1"/>
</dbReference>
<dbReference type="Pfam" id="PF00877">
    <property type="entry name" value="NLPC_P60"/>
    <property type="match status" value="1"/>
</dbReference>
<gene>
    <name evidence="8" type="ORF">CAFE_20950</name>
</gene>
<comment type="similarity">
    <text evidence="1">Belongs to the peptidase C40 family.</text>
</comment>
<dbReference type="EMBL" id="VWXL01000055">
    <property type="protein sequence ID" value="MVB11380.1"/>
    <property type="molecule type" value="Genomic_DNA"/>
</dbReference>
<dbReference type="PANTHER" id="PTHR47053:SF1">
    <property type="entry name" value="MUREIN DD-ENDOPEPTIDASE MEPH-RELATED"/>
    <property type="match status" value="1"/>
</dbReference>
<feature type="compositionally biased region" description="Basic residues" evidence="5">
    <location>
        <begin position="176"/>
        <end position="187"/>
    </location>
</feature>
<dbReference type="SUPFAM" id="SSF54001">
    <property type="entry name" value="Cysteine proteinases"/>
    <property type="match status" value="1"/>
</dbReference>
<evidence type="ECO:0000256" key="5">
    <source>
        <dbReference type="SAM" id="MobiDB-lite"/>
    </source>
</evidence>
<organism evidence="8 9">
    <name type="scientific">Caproicibacter fermentans</name>
    <dbReference type="NCBI Taxonomy" id="2576756"/>
    <lineage>
        <taxon>Bacteria</taxon>
        <taxon>Bacillati</taxon>
        <taxon>Bacillota</taxon>
        <taxon>Clostridia</taxon>
        <taxon>Eubacteriales</taxon>
        <taxon>Acutalibacteraceae</taxon>
        <taxon>Caproicibacter</taxon>
    </lineage>
</organism>
<dbReference type="Gene3D" id="3.90.1720.10">
    <property type="entry name" value="endopeptidase domain like (from Nostoc punctiforme)"/>
    <property type="match status" value="1"/>
</dbReference>
<protein>
    <submittedName>
        <fullName evidence="8">NlpC/P60 family protein</fullName>
    </submittedName>
</protein>
<evidence type="ECO:0000313" key="9">
    <source>
        <dbReference type="Proteomes" id="UP000469440"/>
    </source>
</evidence>
<keyword evidence="6" id="KW-0472">Membrane</keyword>
<dbReference type="Proteomes" id="UP000469440">
    <property type="component" value="Unassembled WGS sequence"/>
</dbReference>
<feature type="compositionally biased region" description="Basic and acidic residues" evidence="5">
    <location>
        <begin position="66"/>
        <end position="76"/>
    </location>
</feature>
<accession>A0A6N8I0V6</accession>
<feature type="domain" description="NlpC/P60" evidence="7">
    <location>
        <begin position="543"/>
        <end position="667"/>
    </location>
</feature>
<dbReference type="GO" id="GO:0006508">
    <property type="term" value="P:proteolysis"/>
    <property type="evidence" value="ECO:0007669"/>
    <property type="project" value="UniProtKB-KW"/>
</dbReference>
<sequence>MRDTGRPGHLRFKPKGQAATSGQLGPKSKKRATPKKETVRKTPPQTADPSGTSPLVGNRSDPAPPDMEKQKLRFEDETAADTAIPPKSADLATSGQLGPKSGKLRQDSKKPRPSERLRRDGDPPPGGETAGADSHSGSANKKAAQNGKRMEKSKLCMEKSGEKLNTAREKLESQKPQKKPGPIKKVSRAAGYQSWRYVHGKIHQIEHENAGTEAAHKTELAGEHLARGGTRFIKHRIRTRPTRQVRKWGNRHISARADYAYRQLVQDNPGLQSNPVSRFWQKQQLKKQYRKQAKEAAKQGKKAVRFTEKVTRTVAAFVKRNPKILLLGLVLFLLIVILQSCMAGITTIGNGLISVVGGTSYGSSDSDIEVVEENYTALEKDLRERLSQIESDYPGYDEYRYSVDEIGHDPFELASYLTAKYGGYTPAQVQAELQTLFGQQYILTITETVEVRYRTETDTWTDENGETHTDTYEVPYNYYILNVSLKNKSLGAVALSNLNPEQTERYTIYQKTKGNRPYLFEGNIYAHAGEYTDYDIPPQALADPEFAAMIAEAEKYLGYPYVWGGSSPSTSFDCSGFVCWVINQSGVGSVGRTTATGLFNSCSHIPPDEAQPGDLIFFQGTYDTSGASHVGIYVGNGMMIHCGSPIQYTSINTNYWQSHFLGYGRLP</sequence>
<feature type="region of interest" description="Disordered" evidence="5">
    <location>
        <begin position="1"/>
        <end position="187"/>
    </location>
</feature>
<dbReference type="InterPro" id="IPR000064">
    <property type="entry name" value="NLP_P60_dom"/>
</dbReference>
<dbReference type="AlphaFoldDB" id="A0A6N8I0V6"/>
<evidence type="ECO:0000256" key="4">
    <source>
        <dbReference type="ARBA" id="ARBA00022807"/>
    </source>
</evidence>
<keyword evidence="6" id="KW-1133">Transmembrane helix</keyword>
<evidence type="ECO:0000256" key="2">
    <source>
        <dbReference type="ARBA" id="ARBA00022670"/>
    </source>
</evidence>
<feature type="transmembrane region" description="Helical" evidence="6">
    <location>
        <begin position="324"/>
        <end position="345"/>
    </location>
</feature>
<keyword evidence="6" id="KW-0812">Transmembrane</keyword>
<reference evidence="8 9" key="1">
    <citation type="submission" date="2019-09" db="EMBL/GenBank/DDBJ databases">
        <title>Genome sequence of Clostridium sp. EA1.</title>
        <authorList>
            <person name="Poehlein A."/>
            <person name="Bengelsdorf F.R."/>
            <person name="Daniel R."/>
        </authorList>
    </citation>
    <scope>NUCLEOTIDE SEQUENCE [LARGE SCALE GENOMIC DNA]</scope>
    <source>
        <strain evidence="8 9">EA1</strain>
    </source>
</reference>
<keyword evidence="4" id="KW-0788">Thiol protease</keyword>
<feature type="compositionally biased region" description="Basic and acidic residues" evidence="5">
    <location>
        <begin position="148"/>
        <end position="175"/>
    </location>
</feature>
<evidence type="ECO:0000259" key="7">
    <source>
        <dbReference type="PROSITE" id="PS51935"/>
    </source>
</evidence>